<sequence length="236" mass="26962">MNTEILKWDSEFFGFKTARILDRHLDINQLTSSLQNLRSKNTRLVYWASSEEVSFDVRSLGGQLVDKKAVFEANLDQCPSLPVPPGIKVTGYTQDIPQQIMLDLAVQAGEYSRFARDPLFPRDKFVALYKEWMRKSLTHELADEVLVAFTKEIPAGFVSVSGRERYGEIGLIAVDAAFRGEHLGQALVSAAQNWYRGRGLNHARVVTQADNQAACRLYRKCGYETNQLEYFYHFWL</sequence>
<protein>
    <submittedName>
        <fullName evidence="4">dTDP-4-amino-4,6-dideoxy-D-galactose acyltransferase</fullName>
    </submittedName>
</protein>
<dbReference type="SUPFAM" id="SSF55729">
    <property type="entry name" value="Acyl-CoA N-acyltransferases (Nat)"/>
    <property type="match status" value="1"/>
</dbReference>
<evidence type="ECO:0000256" key="1">
    <source>
        <dbReference type="ARBA" id="ARBA00022679"/>
    </source>
</evidence>
<accession>A0A347ZRC6</accession>
<dbReference type="PANTHER" id="PTHR43877:SF2">
    <property type="entry name" value="AMINOALKYLPHOSPHONATE N-ACETYLTRANSFERASE-RELATED"/>
    <property type="match status" value="1"/>
</dbReference>
<dbReference type="InterPro" id="IPR016181">
    <property type="entry name" value="Acyl_CoA_acyltransferase"/>
</dbReference>
<dbReference type="InterPro" id="IPR050832">
    <property type="entry name" value="Bact_Acetyltransf"/>
</dbReference>
<evidence type="ECO:0000313" key="4">
    <source>
        <dbReference type="EMBL" id="REG11587.1"/>
    </source>
</evidence>
<dbReference type="CDD" id="cd04301">
    <property type="entry name" value="NAT_SF"/>
    <property type="match status" value="1"/>
</dbReference>
<evidence type="ECO:0000259" key="3">
    <source>
        <dbReference type="PROSITE" id="PS51186"/>
    </source>
</evidence>
<gene>
    <name evidence="4" type="ORF">DFR64_1479</name>
</gene>
<evidence type="ECO:0000256" key="2">
    <source>
        <dbReference type="ARBA" id="ARBA00023315"/>
    </source>
</evidence>
<dbReference type="EMBL" id="QUMS01000001">
    <property type="protein sequence ID" value="REG11587.1"/>
    <property type="molecule type" value="Genomic_DNA"/>
</dbReference>
<dbReference type="PANTHER" id="PTHR43877">
    <property type="entry name" value="AMINOALKYLPHOSPHONATE N-ACETYLTRANSFERASE-RELATED-RELATED"/>
    <property type="match status" value="1"/>
</dbReference>
<name>A0A347ZRC6_9CHLR</name>
<organism evidence="4 5">
    <name type="scientific">Pelolinea submarina</name>
    <dbReference type="NCBI Taxonomy" id="913107"/>
    <lineage>
        <taxon>Bacteria</taxon>
        <taxon>Bacillati</taxon>
        <taxon>Chloroflexota</taxon>
        <taxon>Anaerolineae</taxon>
        <taxon>Anaerolineales</taxon>
        <taxon>Anaerolineaceae</taxon>
        <taxon>Pelolinea</taxon>
    </lineage>
</organism>
<dbReference type="Pfam" id="PF00583">
    <property type="entry name" value="Acetyltransf_1"/>
    <property type="match status" value="1"/>
</dbReference>
<dbReference type="Gene3D" id="3.40.630.30">
    <property type="match status" value="1"/>
</dbReference>
<dbReference type="PROSITE" id="PS51186">
    <property type="entry name" value="GNAT"/>
    <property type="match status" value="1"/>
</dbReference>
<reference evidence="4 5" key="1">
    <citation type="submission" date="2018-08" db="EMBL/GenBank/DDBJ databases">
        <title>Genomic Encyclopedia of Type Strains, Phase IV (KMG-IV): sequencing the most valuable type-strain genomes for metagenomic binning, comparative biology and taxonomic classification.</title>
        <authorList>
            <person name="Goeker M."/>
        </authorList>
    </citation>
    <scope>NUCLEOTIDE SEQUENCE [LARGE SCALE GENOMIC DNA]</scope>
    <source>
        <strain evidence="4 5">DSM 23923</strain>
    </source>
</reference>
<keyword evidence="1 4" id="KW-0808">Transferase</keyword>
<dbReference type="Proteomes" id="UP000256388">
    <property type="component" value="Unassembled WGS sequence"/>
</dbReference>
<dbReference type="OrthoDB" id="9803233at2"/>
<proteinExistence type="predicted"/>
<feature type="domain" description="N-acetyltransferase" evidence="3">
    <location>
        <begin position="99"/>
        <end position="236"/>
    </location>
</feature>
<dbReference type="GO" id="GO:0016747">
    <property type="term" value="F:acyltransferase activity, transferring groups other than amino-acyl groups"/>
    <property type="evidence" value="ECO:0007669"/>
    <property type="project" value="InterPro"/>
</dbReference>
<keyword evidence="2 4" id="KW-0012">Acyltransferase</keyword>
<dbReference type="InterPro" id="IPR000182">
    <property type="entry name" value="GNAT_dom"/>
</dbReference>
<evidence type="ECO:0000313" key="5">
    <source>
        <dbReference type="Proteomes" id="UP000256388"/>
    </source>
</evidence>
<dbReference type="RefSeq" id="WP_116224711.1">
    <property type="nucleotide sequence ID" value="NZ_AP018437.1"/>
</dbReference>
<keyword evidence="5" id="KW-1185">Reference proteome</keyword>
<comment type="caution">
    <text evidence="4">The sequence shown here is derived from an EMBL/GenBank/DDBJ whole genome shotgun (WGS) entry which is preliminary data.</text>
</comment>
<dbReference type="AlphaFoldDB" id="A0A347ZRC6"/>